<organism evidence="2 3">
    <name type="scientific">Paraburkholderia unamae</name>
    <dbReference type="NCBI Taxonomy" id="219649"/>
    <lineage>
        <taxon>Bacteria</taxon>
        <taxon>Pseudomonadati</taxon>
        <taxon>Pseudomonadota</taxon>
        <taxon>Betaproteobacteria</taxon>
        <taxon>Burkholderiales</taxon>
        <taxon>Burkholderiaceae</taxon>
        <taxon>Paraburkholderia</taxon>
    </lineage>
</organism>
<keyword evidence="1" id="KW-1133">Transmembrane helix</keyword>
<evidence type="ECO:0000313" key="2">
    <source>
        <dbReference type="EMBL" id="PVX75159.1"/>
    </source>
</evidence>
<dbReference type="RefSeq" id="WP_116613535.1">
    <property type="nucleotide sequence ID" value="NZ_CAJZAT010000162.1"/>
</dbReference>
<keyword evidence="3" id="KW-1185">Reference proteome</keyword>
<name>A0ABX5KG95_9BURK</name>
<evidence type="ECO:0000256" key="1">
    <source>
        <dbReference type="SAM" id="Phobius"/>
    </source>
</evidence>
<dbReference type="InterPro" id="IPR052959">
    <property type="entry name" value="Inner_membrane_assoc"/>
</dbReference>
<feature type="transmembrane region" description="Helical" evidence="1">
    <location>
        <begin position="21"/>
        <end position="43"/>
    </location>
</feature>
<dbReference type="Proteomes" id="UP000245712">
    <property type="component" value="Unassembled WGS sequence"/>
</dbReference>
<evidence type="ECO:0000313" key="3">
    <source>
        <dbReference type="Proteomes" id="UP000245712"/>
    </source>
</evidence>
<dbReference type="EMBL" id="QEOB01000018">
    <property type="protein sequence ID" value="PVX75159.1"/>
    <property type="molecule type" value="Genomic_DNA"/>
</dbReference>
<keyword evidence="1" id="KW-0812">Transmembrane</keyword>
<dbReference type="InterPro" id="IPR007436">
    <property type="entry name" value="DUF485"/>
</dbReference>
<protein>
    <submittedName>
        <fullName evidence="2">Uncharacterized membrane protein (DUF485 family)</fullName>
    </submittedName>
</protein>
<gene>
    <name evidence="2" type="ORF">C7402_11891</name>
</gene>
<keyword evidence="1" id="KW-0472">Membrane</keyword>
<reference evidence="2 3" key="1">
    <citation type="submission" date="2018-05" db="EMBL/GenBank/DDBJ databases">
        <title>Genomic Encyclopedia of Type Strains, Phase IV (KMG-V): Genome sequencing to study the core and pangenomes of soil and plant-associated prokaryotes.</title>
        <authorList>
            <person name="Whitman W."/>
        </authorList>
    </citation>
    <scope>NUCLEOTIDE SEQUENCE [LARGE SCALE GENOMIC DNA]</scope>
    <source>
        <strain evidence="2 3">SCZa-39</strain>
    </source>
</reference>
<accession>A0ABX5KG95</accession>
<sequence length="102" mass="11324">MIEKAILANPEYMRIVRSRRNFRCALLAVNLVCFYIVMAIMGFSPRAMGTPLWEGSSISIGILVGLLLIVLVVLTAYAYTVRAANLYDKRMQAVVDQARGAI</sequence>
<dbReference type="PANTHER" id="PTHR38598:SF1">
    <property type="entry name" value="INNER MEMBRANE PROTEIN YJCH"/>
    <property type="match status" value="1"/>
</dbReference>
<feature type="transmembrane region" description="Helical" evidence="1">
    <location>
        <begin position="58"/>
        <end position="81"/>
    </location>
</feature>
<dbReference type="PANTHER" id="PTHR38598">
    <property type="entry name" value="INNER MEMBRANE PROTEIN YJCH"/>
    <property type="match status" value="1"/>
</dbReference>
<comment type="caution">
    <text evidence="2">The sequence shown here is derived from an EMBL/GenBank/DDBJ whole genome shotgun (WGS) entry which is preliminary data.</text>
</comment>
<dbReference type="Pfam" id="PF04341">
    <property type="entry name" value="DUF485"/>
    <property type="match status" value="1"/>
</dbReference>
<proteinExistence type="predicted"/>